<evidence type="ECO:0000256" key="3">
    <source>
        <dbReference type="ARBA" id="ARBA00022692"/>
    </source>
</evidence>
<dbReference type="InterPro" id="IPR007383">
    <property type="entry name" value="DUF445"/>
</dbReference>
<dbReference type="Proteomes" id="UP001229955">
    <property type="component" value="Chromosome"/>
</dbReference>
<dbReference type="Pfam" id="PF04286">
    <property type="entry name" value="DUF445"/>
    <property type="match status" value="2"/>
</dbReference>
<dbReference type="GO" id="GO:0012505">
    <property type="term" value="C:endomembrane system"/>
    <property type="evidence" value="ECO:0007669"/>
    <property type="project" value="UniProtKB-SubCell"/>
</dbReference>
<keyword evidence="5 6" id="KW-0472">Membrane</keyword>
<feature type="transmembrane region" description="Helical" evidence="6">
    <location>
        <begin position="12"/>
        <end position="31"/>
    </location>
</feature>
<gene>
    <name evidence="7" type="ORF">Strain138_002063</name>
    <name evidence="8" type="ORF">Strain318_002062</name>
</gene>
<comment type="subcellular location">
    <subcellularLocation>
        <location evidence="1">Endomembrane system</location>
    </subcellularLocation>
</comment>
<name>A0AA49K0X5_9BACT</name>
<dbReference type="KEGG" id="pspc:Strain318_002062"/>
<reference evidence="8" key="1">
    <citation type="submission" date="2023-07" db="EMBL/GenBank/DDBJ databases">
        <authorList>
            <person name="Haufschild T."/>
            <person name="Kallscheuer N."/>
            <person name="Hammer J."/>
            <person name="Kohn T."/>
            <person name="Kabuu M."/>
            <person name="Jogler M."/>
            <person name="Wohfarth N."/>
            <person name="Heuer A."/>
            <person name="Rohde M."/>
            <person name="van Teeseling M.C.F."/>
            <person name="Jogler C."/>
        </authorList>
    </citation>
    <scope>NUCLEOTIDE SEQUENCE</scope>
    <source>
        <strain evidence="7">Strain 138</strain>
        <strain evidence="8">Strain 318</strain>
    </source>
</reference>
<protein>
    <submittedName>
        <fullName evidence="8">DUF445 family protein</fullName>
    </submittedName>
</protein>
<accession>A0AA49K0X5</accession>
<comment type="similarity">
    <text evidence="2">Belongs to the UPF0754 family.</text>
</comment>
<evidence type="ECO:0000256" key="4">
    <source>
        <dbReference type="ARBA" id="ARBA00022989"/>
    </source>
</evidence>
<evidence type="ECO:0000256" key="2">
    <source>
        <dbReference type="ARBA" id="ARBA00008053"/>
    </source>
</evidence>
<keyword evidence="9" id="KW-1185">Reference proteome</keyword>
<proteinExistence type="inferred from homology"/>
<evidence type="ECO:0000313" key="9">
    <source>
        <dbReference type="Proteomes" id="UP001229955"/>
    </source>
</evidence>
<dbReference type="PANTHER" id="PTHR35791:SF1">
    <property type="entry name" value="UPF0754 MEMBRANE PROTEIN YHEB"/>
    <property type="match status" value="1"/>
</dbReference>
<evidence type="ECO:0000313" key="7">
    <source>
        <dbReference type="EMBL" id="WKW12754.1"/>
    </source>
</evidence>
<dbReference type="EMBL" id="CP130612">
    <property type="protein sequence ID" value="WKW12754.1"/>
    <property type="molecule type" value="Genomic_DNA"/>
</dbReference>
<accession>A0AA49JVN5</accession>
<feature type="transmembrane region" description="Helical" evidence="6">
    <location>
        <begin position="344"/>
        <end position="367"/>
    </location>
</feature>
<dbReference type="EMBL" id="CP130613">
    <property type="protein sequence ID" value="WKW15661.1"/>
    <property type="molecule type" value="Genomic_DNA"/>
</dbReference>
<keyword evidence="3 6" id="KW-0812">Transmembrane</keyword>
<dbReference type="AlphaFoldDB" id="A0AA49K0X5"/>
<organism evidence="8 9">
    <name type="scientific">Pseudogemmatithrix spongiicola</name>
    <dbReference type="NCBI Taxonomy" id="3062599"/>
    <lineage>
        <taxon>Bacteria</taxon>
        <taxon>Pseudomonadati</taxon>
        <taxon>Gemmatimonadota</taxon>
        <taxon>Gemmatimonadia</taxon>
        <taxon>Gemmatimonadales</taxon>
        <taxon>Gemmatimonadaceae</taxon>
        <taxon>Pseudogemmatithrix</taxon>
    </lineage>
</organism>
<sequence length="369" mass="39949">MSPLLREFLLNVAIGTIAGGVTNAVAVWMLFHPYERKFGLQGAIPKNKARLAKSIGRTVGEKLLTPKDLLDELHRAGFRDTLDAKLTALIKHLLDVERGSLREILPPSVIGEVERALAGLGPAVGDRVATWTATPAFEVKVREALARLRKELGDRPVSEVLTEARRQELAAQAATLAAELLDESRRAEQRSAAARIGDAVLRLAGEERTKAFIEKAVHDALGRAGSRTWSDVLDAIGEDVVVQWMLEAGRSPRAHDLAAEGAGTAALALLDRPIGRPSRFLADDAPARLGALAGPAVWELMEREMPKLVEQLDIPAIVERKVLGFSTARIEEIIRGVTQRELNLIVNLGYLLGAVIGTLTFLGGRLLRG</sequence>
<dbReference type="RefSeq" id="WP_367885631.1">
    <property type="nucleotide sequence ID" value="NZ_CP130612.1"/>
</dbReference>
<evidence type="ECO:0000256" key="1">
    <source>
        <dbReference type="ARBA" id="ARBA00004308"/>
    </source>
</evidence>
<evidence type="ECO:0000256" key="5">
    <source>
        <dbReference type="ARBA" id="ARBA00023136"/>
    </source>
</evidence>
<dbReference type="PANTHER" id="PTHR35791">
    <property type="entry name" value="UPF0754 MEMBRANE PROTEIN YHEB"/>
    <property type="match status" value="1"/>
</dbReference>
<evidence type="ECO:0000256" key="6">
    <source>
        <dbReference type="SAM" id="Phobius"/>
    </source>
</evidence>
<evidence type="ECO:0000313" key="8">
    <source>
        <dbReference type="EMBL" id="WKW15661.1"/>
    </source>
</evidence>
<keyword evidence="4 6" id="KW-1133">Transmembrane helix</keyword>